<evidence type="ECO:0008006" key="4">
    <source>
        <dbReference type="Google" id="ProtNLM"/>
    </source>
</evidence>
<feature type="transmembrane region" description="Helical" evidence="1">
    <location>
        <begin position="49"/>
        <end position="71"/>
    </location>
</feature>
<evidence type="ECO:0000256" key="1">
    <source>
        <dbReference type="SAM" id="Phobius"/>
    </source>
</evidence>
<dbReference type="KEGG" id="prv:G7070_04865"/>
<gene>
    <name evidence="2" type="ORF">G7070_04865</name>
</gene>
<feature type="transmembrane region" description="Helical" evidence="1">
    <location>
        <begin position="83"/>
        <end position="107"/>
    </location>
</feature>
<dbReference type="AlphaFoldDB" id="A0A6G7Y4Y4"/>
<keyword evidence="1" id="KW-0812">Transmembrane</keyword>
<keyword evidence="3" id="KW-1185">Reference proteome</keyword>
<keyword evidence="1" id="KW-1133">Transmembrane helix</keyword>
<keyword evidence="1" id="KW-0472">Membrane</keyword>
<dbReference type="EMBL" id="CP049865">
    <property type="protein sequence ID" value="QIK71726.1"/>
    <property type="molecule type" value="Genomic_DNA"/>
</dbReference>
<feature type="transmembrane region" description="Helical" evidence="1">
    <location>
        <begin position="113"/>
        <end position="133"/>
    </location>
</feature>
<dbReference type="RefSeq" id="WP_166232406.1">
    <property type="nucleotide sequence ID" value="NZ_CP049865.1"/>
</dbReference>
<protein>
    <recommendedName>
        <fullName evidence="4">Polysaccharide biosynthesis protein C-terminal domain-containing protein</fullName>
    </recommendedName>
</protein>
<accession>A0A6G7Y4Y4</accession>
<organism evidence="2 3">
    <name type="scientific">Propioniciclava coleopterorum</name>
    <dbReference type="NCBI Taxonomy" id="2714937"/>
    <lineage>
        <taxon>Bacteria</taxon>
        <taxon>Bacillati</taxon>
        <taxon>Actinomycetota</taxon>
        <taxon>Actinomycetes</taxon>
        <taxon>Propionibacteriales</taxon>
        <taxon>Propionibacteriaceae</taxon>
        <taxon>Propioniciclava</taxon>
    </lineage>
</organism>
<proteinExistence type="predicted"/>
<reference evidence="2 3" key="1">
    <citation type="submission" date="2020-03" db="EMBL/GenBank/DDBJ databases">
        <title>Propioniciclava sp. nov., isolated from Hydrophilus acuminatus.</title>
        <authorList>
            <person name="Hyun D.-W."/>
            <person name="Bae J.-W."/>
        </authorList>
    </citation>
    <scope>NUCLEOTIDE SEQUENCE [LARGE SCALE GENOMIC DNA]</scope>
    <source>
        <strain evidence="2 3">HDW11</strain>
    </source>
</reference>
<evidence type="ECO:0000313" key="3">
    <source>
        <dbReference type="Proteomes" id="UP000501058"/>
    </source>
</evidence>
<name>A0A6G7Y4Y4_9ACTN</name>
<sequence length="175" mass="17837">MATLFAVVTLSRVPLVLLSPVQAMAVPLAVEAIHGGRVAALGSLQRRGALLFTAAAALLGAGGFLLGPWAVQIFAGPSYQADPWLVALALGASAFMAGALLQAAVFIALERHIHVVTTWASAVAATVLVLVGAPGGREQVGLAAFVTASLVAYLVSGVLLRVALRRRSQTAAPRP</sequence>
<dbReference type="Proteomes" id="UP000501058">
    <property type="component" value="Chromosome"/>
</dbReference>
<evidence type="ECO:0000313" key="2">
    <source>
        <dbReference type="EMBL" id="QIK71726.1"/>
    </source>
</evidence>
<feature type="transmembrane region" description="Helical" evidence="1">
    <location>
        <begin position="140"/>
        <end position="164"/>
    </location>
</feature>